<dbReference type="RefSeq" id="WP_103435816.1">
    <property type="nucleotide sequence ID" value="NZ_MIND01000018.1"/>
</dbReference>
<sequence>MPSRIIGKIDLRNYNLASDIEHLNSVTKQPEEYDEFGQGYWKNLSIYNASGDASNDWNA</sequence>
<accession>A0A2S3W943</accession>
<organism evidence="1 2">
    <name type="scientific">Pseudomonas putida</name>
    <name type="common">Arthrobacter siderocapsulatus</name>
    <dbReference type="NCBI Taxonomy" id="303"/>
    <lineage>
        <taxon>Bacteria</taxon>
        <taxon>Pseudomonadati</taxon>
        <taxon>Pseudomonadota</taxon>
        <taxon>Gammaproteobacteria</taxon>
        <taxon>Pseudomonadales</taxon>
        <taxon>Pseudomonadaceae</taxon>
        <taxon>Pseudomonas</taxon>
    </lineage>
</organism>
<reference evidence="1 2" key="2">
    <citation type="submission" date="2018-03" db="EMBL/GenBank/DDBJ databases">
        <title>Draft genome of Pseudomonas putida strain KT-27.</title>
        <authorList>
            <person name="Yoshizawa S."/>
            <person name="Khan N.H."/>
            <person name="Nishimura M."/>
            <person name="Chiura H.X."/>
            <person name="Ogura Y."/>
            <person name="Hayashi T."/>
            <person name="Kogure K."/>
        </authorList>
    </citation>
    <scope>NUCLEOTIDE SEQUENCE [LARGE SCALE GENOMIC DNA]</scope>
    <source>
        <strain evidence="1 2">KT-27</strain>
    </source>
</reference>
<protein>
    <submittedName>
        <fullName evidence="1">Uncharacterized protein</fullName>
    </submittedName>
</protein>
<dbReference type="Proteomes" id="UP000237194">
    <property type="component" value="Unassembled WGS sequence"/>
</dbReference>
<name>A0A2S3W943_PSEPU</name>
<gene>
    <name evidence="1" type="ORF">BGP80_05500</name>
</gene>
<comment type="caution">
    <text evidence="1">The sequence shown here is derived from an EMBL/GenBank/DDBJ whole genome shotgun (WGS) entry which is preliminary data.</text>
</comment>
<dbReference type="AlphaFoldDB" id="A0A2S3W943"/>
<dbReference type="SUPFAM" id="SSF51197">
    <property type="entry name" value="Clavaminate synthase-like"/>
    <property type="match status" value="1"/>
</dbReference>
<dbReference type="Gene3D" id="2.60.120.330">
    <property type="entry name" value="B-lactam Antibiotic, Isopenicillin N Synthase, Chain"/>
    <property type="match status" value="1"/>
</dbReference>
<proteinExistence type="predicted"/>
<evidence type="ECO:0000313" key="1">
    <source>
        <dbReference type="EMBL" id="POF87450.1"/>
    </source>
</evidence>
<reference evidence="1 2" key="1">
    <citation type="submission" date="2016-08" db="EMBL/GenBank/DDBJ databases">
        <authorList>
            <person name="Seilhamer J.J."/>
        </authorList>
    </citation>
    <scope>NUCLEOTIDE SEQUENCE [LARGE SCALE GENOMIC DNA]</scope>
    <source>
        <strain evidence="1 2">KT-27</strain>
    </source>
</reference>
<dbReference type="InterPro" id="IPR027443">
    <property type="entry name" value="IPNS-like_sf"/>
</dbReference>
<dbReference type="EMBL" id="MIND01000018">
    <property type="protein sequence ID" value="POF87450.1"/>
    <property type="molecule type" value="Genomic_DNA"/>
</dbReference>
<evidence type="ECO:0000313" key="2">
    <source>
        <dbReference type="Proteomes" id="UP000237194"/>
    </source>
</evidence>